<keyword evidence="3" id="KW-1185">Reference proteome</keyword>
<evidence type="ECO:0000313" key="3">
    <source>
        <dbReference type="Proteomes" id="UP000601435"/>
    </source>
</evidence>
<accession>A0A812YP59</accession>
<evidence type="ECO:0000256" key="1">
    <source>
        <dbReference type="SAM" id="MobiDB-lite"/>
    </source>
</evidence>
<proteinExistence type="predicted"/>
<comment type="caution">
    <text evidence="2">The sequence shown here is derived from an EMBL/GenBank/DDBJ whole genome shotgun (WGS) entry which is preliminary data.</text>
</comment>
<name>A0A812YP59_9DINO</name>
<evidence type="ECO:0000313" key="2">
    <source>
        <dbReference type="EMBL" id="CAE7786955.1"/>
    </source>
</evidence>
<feature type="region of interest" description="Disordered" evidence="1">
    <location>
        <begin position="150"/>
        <end position="174"/>
    </location>
</feature>
<reference evidence="2" key="1">
    <citation type="submission" date="2021-02" db="EMBL/GenBank/DDBJ databases">
        <authorList>
            <person name="Dougan E. K."/>
            <person name="Rhodes N."/>
            <person name="Thang M."/>
            <person name="Chan C."/>
        </authorList>
    </citation>
    <scope>NUCLEOTIDE SEQUENCE</scope>
</reference>
<dbReference type="Proteomes" id="UP000601435">
    <property type="component" value="Unassembled WGS sequence"/>
</dbReference>
<dbReference type="OrthoDB" id="428301at2759"/>
<dbReference type="EMBL" id="CAJNJA010042759">
    <property type="protein sequence ID" value="CAE7786955.1"/>
    <property type="molecule type" value="Genomic_DNA"/>
</dbReference>
<organism evidence="2 3">
    <name type="scientific">Symbiodinium necroappetens</name>
    <dbReference type="NCBI Taxonomy" id="1628268"/>
    <lineage>
        <taxon>Eukaryota</taxon>
        <taxon>Sar</taxon>
        <taxon>Alveolata</taxon>
        <taxon>Dinophyceae</taxon>
        <taxon>Suessiales</taxon>
        <taxon>Symbiodiniaceae</taxon>
        <taxon>Symbiodinium</taxon>
    </lineage>
</organism>
<sequence length="174" mass="19263">SEAFGADVPPSMLRACPEKVSSIEVISVSEARARACPRCFEGKNCNSRTNCRHMHPDFMNGEADCSGFDFAHGSEAPASILEVAGNQRGDTFDEAMWSAVRLQKQLRGDRAPFAYDAPAGDKIRQISRGYILNGCLRRCCASSSRRRRTPAASWSDSRRSITPRRSDPRGRHQL</sequence>
<protein>
    <submittedName>
        <fullName evidence="2">RbcL protein</fullName>
    </submittedName>
</protein>
<dbReference type="AlphaFoldDB" id="A0A812YP59"/>
<feature type="non-terminal residue" evidence="2">
    <location>
        <position position="174"/>
    </location>
</feature>
<gene>
    <name evidence="2" type="primary">rbcL</name>
    <name evidence="2" type="ORF">SNEC2469_LOCUS23093</name>
</gene>
<feature type="compositionally biased region" description="Basic and acidic residues" evidence="1">
    <location>
        <begin position="156"/>
        <end position="174"/>
    </location>
</feature>